<dbReference type="Gene3D" id="2.60.40.10">
    <property type="entry name" value="Immunoglobulins"/>
    <property type="match status" value="1"/>
</dbReference>
<dbReference type="CDD" id="cd14948">
    <property type="entry name" value="BACON"/>
    <property type="match status" value="1"/>
</dbReference>
<dbReference type="RefSeq" id="WP_087425316.1">
    <property type="nucleotide sequence ID" value="NZ_CAMMFP010000010.1"/>
</dbReference>
<reference evidence="3" key="1">
    <citation type="submission" date="2017-04" db="EMBL/GenBank/DDBJ databases">
        <title>Function of individual gut microbiota members based on whole genome sequencing of pure cultures obtained from chicken caecum.</title>
        <authorList>
            <person name="Medvecky M."/>
            <person name="Cejkova D."/>
            <person name="Polansky O."/>
            <person name="Karasova D."/>
            <person name="Kubasova T."/>
            <person name="Cizek A."/>
            <person name="Rychlik I."/>
        </authorList>
    </citation>
    <scope>NUCLEOTIDE SEQUENCE [LARGE SCALE GENOMIC DNA]</scope>
    <source>
        <strain evidence="3">An43</strain>
    </source>
</reference>
<protein>
    <recommendedName>
        <fullName evidence="1">BACON domain-containing protein</fullName>
    </recommendedName>
</protein>
<dbReference type="InterPro" id="IPR032675">
    <property type="entry name" value="LRR_dom_sf"/>
</dbReference>
<dbReference type="InterPro" id="IPR024361">
    <property type="entry name" value="BACON"/>
</dbReference>
<organism evidence="2 3">
    <name type="scientific">Bacteroides clarus</name>
    <dbReference type="NCBI Taxonomy" id="626929"/>
    <lineage>
        <taxon>Bacteria</taxon>
        <taxon>Pseudomonadati</taxon>
        <taxon>Bacteroidota</taxon>
        <taxon>Bacteroidia</taxon>
        <taxon>Bacteroidales</taxon>
        <taxon>Bacteroidaceae</taxon>
        <taxon>Bacteroides</taxon>
    </lineage>
</organism>
<sequence>MKYLSKITLGLILCTGFMTSCKDDDETGISGGIAVDREEITIAAEGGTEKIAVSSNNSWVASSSQPWISISPANGLGSADCSLAIDSTLLEVSREAQIRFSVEGQEPKLIKVTQFGYGKQILLKEPTIEIENSARYDDRYFDVTISANVAFKIESDIEYSFAESMTDEEKEEMESDRKDWITLPKESDLKIDLDRGYRPRTVKVRFKWKTNIAPYTRVAKIRLVPQDADEQLVDNEGNPTGEVILTVNQKPALRITDDRAGDSIAILAINEKVQSMVGFDTSESMLNWSYVKLWEATDELPNGDKNAIGRVRSVQFMLIDLKDGETLPKEVRYLKYLESFSIQSNANWQIRNISLGEEICGLKHLKELSVYALGLNGLPEDFIKLGGKVDESYAGLEALNLASNGFNKLSDVTDIVNQENFPKLTALSLTGCRRVDIIKELSQISGTNEYNGKKVGLHINLNNIADKNAFMKLLTWDSLRELSLSYNYIEGELPDDDEVSNALTIQHYQDEDFFTEDQLKAEPSIYLTKISADTCGWLKPSTEIKEVTYSNGETVVFENVTGQDVPRVLPKARAFSFNLNYLTGALPKWILFHPYFVEWSPETFIFAQEDEAKDSKSQPVGFNNIDNVKFNYKYYYGTTGNKDEEGVAYPLYYKRYVAN</sequence>
<dbReference type="AlphaFoldDB" id="A0A1Y3YYD7"/>
<name>A0A1Y3YYD7_9BACE</name>
<dbReference type="Pfam" id="PF13004">
    <property type="entry name" value="BACON"/>
    <property type="match status" value="1"/>
</dbReference>
<proteinExistence type="predicted"/>
<accession>A0A1Y3YYD7</accession>
<dbReference type="InterPro" id="IPR013783">
    <property type="entry name" value="Ig-like_fold"/>
</dbReference>
<feature type="domain" description="BACON" evidence="1">
    <location>
        <begin position="58"/>
        <end position="114"/>
    </location>
</feature>
<evidence type="ECO:0000313" key="3">
    <source>
        <dbReference type="Proteomes" id="UP000195386"/>
    </source>
</evidence>
<dbReference type="SUPFAM" id="SSF52058">
    <property type="entry name" value="L domain-like"/>
    <property type="match status" value="1"/>
</dbReference>
<evidence type="ECO:0000259" key="1">
    <source>
        <dbReference type="Pfam" id="PF13004"/>
    </source>
</evidence>
<dbReference type="Gene3D" id="3.80.10.10">
    <property type="entry name" value="Ribonuclease Inhibitor"/>
    <property type="match status" value="1"/>
</dbReference>
<comment type="caution">
    <text evidence="2">The sequence shown here is derived from an EMBL/GenBank/DDBJ whole genome shotgun (WGS) entry which is preliminary data.</text>
</comment>
<dbReference type="Proteomes" id="UP000195386">
    <property type="component" value="Unassembled WGS sequence"/>
</dbReference>
<evidence type="ECO:0000313" key="2">
    <source>
        <dbReference type="EMBL" id="OUO02372.1"/>
    </source>
</evidence>
<gene>
    <name evidence="2" type="ORF">B5F97_02280</name>
</gene>
<dbReference type="EMBL" id="NFII01000002">
    <property type="protein sequence ID" value="OUO02372.1"/>
    <property type="molecule type" value="Genomic_DNA"/>
</dbReference>
<dbReference type="PROSITE" id="PS51257">
    <property type="entry name" value="PROKAR_LIPOPROTEIN"/>
    <property type="match status" value="1"/>
</dbReference>